<sequence>MSDAKQAAMAVWAAFGSRDADQVRAVLTEDACWLAPRGNATQLALGMAPDALETREGIIDFLVSRFREAFPDGASFDFTNVIADGSTVVFEERMRGRTSTGRDYDNLYCWVFEMKGERVRRIREYMDTLAGYRMFFGDDAIPAR</sequence>
<gene>
    <name evidence="2" type="ORF">ACFOMD_11605</name>
</gene>
<evidence type="ECO:0000313" key="2">
    <source>
        <dbReference type="EMBL" id="MFC3713223.1"/>
    </source>
</evidence>
<dbReference type="Proteomes" id="UP001595615">
    <property type="component" value="Unassembled WGS sequence"/>
</dbReference>
<protein>
    <submittedName>
        <fullName evidence="2">Nuclear transport factor 2 family protein</fullName>
    </submittedName>
</protein>
<dbReference type="RefSeq" id="WP_380861503.1">
    <property type="nucleotide sequence ID" value="NZ_JBHRXV010000010.1"/>
</dbReference>
<comment type="caution">
    <text evidence="2">The sequence shown here is derived from an EMBL/GenBank/DDBJ whole genome shotgun (WGS) entry which is preliminary data.</text>
</comment>
<dbReference type="EMBL" id="JBHRXV010000010">
    <property type="protein sequence ID" value="MFC3713223.1"/>
    <property type="molecule type" value="Genomic_DNA"/>
</dbReference>
<evidence type="ECO:0000313" key="3">
    <source>
        <dbReference type="Proteomes" id="UP001595615"/>
    </source>
</evidence>
<dbReference type="InterPro" id="IPR037401">
    <property type="entry name" value="SnoaL-like"/>
</dbReference>
<dbReference type="PANTHER" id="PTHR41252">
    <property type="entry name" value="BLR2505 PROTEIN"/>
    <property type="match status" value="1"/>
</dbReference>
<dbReference type="InterPro" id="IPR032710">
    <property type="entry name" value="NTF2-like_dom_sf"/>
</dbReference>
<dbReference type="Gene3D" id="3.10.450.50">
    <property type="match status" value="1"/>
</dbReference>
<reference evidence="3" key="1">
    <citation type="journal article" date="2019" name="Int. J. Syst. Evol. Microbiol.">
        <title>The Global Catalogue of Microorganisms (GCM) 10K type strain sequencing project: providing services to taxonomists for standard genome sequencing and annotation.</title>
        <authorList>
            <consortium name="The Broad Institute Genomics Platform"/>
            <consortium name="The Broad Institute Genome Sequencing Center for Infectious Disease"/>
            <person name="Wu L."/>
            <person name="Ma J."/>
        </authorList>
    </citation>
    <scope>NUCLEOTIDE SEQUENCE [LARGE SCALE GENOMIC DNA]</scope>
    <source>
        <strain evidence="3">KCTC 42644</strain>
    </source>
</reference>
<feature type="domain" description="SnoaL-like" evidence="1">
    <location>
        <begin position="12"/>
        <end position="121"/>
    </location>
</feature>
<dbReference type="Pfam" id="PF12680">
    <property type="entry name" value="SnoaL_2"/>
    <property type="match status" value="1"/>
</dbReference>
<proteinExistence type="predicted"/>
<organism evidence="2 3">
    <name type="scientific">Sphingoaurantiacus capsulatus</name>
    <dbReference type="NCBI Taxonomy" id="1771310"/>
    <lineage>
        <taxon>Bacteria</taxon>
        <taxon>Pseudomonadati</taxon>
        <taxon>Pseudomonadota</taxon>
        <taxon>Alphaproteobacteria</taxon>
        <taxon>Sphingomonadales</taxon>
        <taxon>Sphingosinicellaceae</taxon>
        <taxon>Sphingoaurantiacus</taxon>
    </lineage>
</organism>
<accession>A0ABV7XBY5</accession>
<evidence type="ECO:0000259" key="1">
    <source>
        <dbReference type="Pfam" id="PF12680"/>
    </source>
</evidence>
<dbReference type="PANTHER" id="PTHR41252:SF1">
    <property type="entry name" value="BLR2505 PROTEIN"/>
    <property type="match status" value="1"/>
</dbReference>
<dbReference type="SUPFAM" id="SSF54427">
    <property type="entry name" value="NTF2-like"/>
    <property type="match status" value="1"/>
</dbReference>
<keyword evidence="3" id="KW-1185">Reference proteome</keyword>
<name>A0ABV7XBY5_9SPHN</name>